<dbReference type="Proteomes" id="UP001642487">
    <property type="component" value="Chromosome 2"/>
</dbReference>
<name>A0ABP0Y4S3_9ROSI</name>
<gene>
    <name evidence="2" type="ORF">CITCOLO1_LOCUS7233</name>
</gene>
<protein>
    <submittedName>
        <fullName evidence="2">Uncharacterized protein</fullName>
    </submittedName>
</protein>
<proteinExistence type="predicted"/>
<evidence type="ECO:0000313" key="2">
    <source>
        <dbReference type="EMBL" id="CAK9315437.1"/>
    </source>
</evidence>
<feature type="region of interest" description="Disordered" evidence="1">
    <location>
        <begin position="1"/>
        <end position="34"/>
    </location>
</feature>
<evidence type="ECO:0000256" key="1">
    <source>
        <dbReference type="SAM" id="MobiDB-lite"/>
    </source>
</evidence>
<reference evidence="2 3" key="1">
    <citation type="submission" date="2024-03" db="EMBL/GenBank/DDBJ databases">
        <authorList>
            <person name="Gkanogiannis A."/>
            <person name="Becerra Lopez-Lavalle L."/>
        </authorList>
    </citation>
    <scope>NUCLEOTIDE SEQUENCE [LARGE SCALE GENOMIC DNA]</scope>
</reference>
<organism evidence="2 3">
    <name type="scientific">Citrullus colocynthis</name>
    <name type="common">colocynth</name>
    <dbReference type="NCBI Taxonomy" id="252529"/>
    <lineage>
        <taxon>Eukaryota</taxon>
        <taxon>Viridiplantae</taxon>
        <taxon>Streptophyta</taxon>
        <taxon>Embryophyta</taxon>
        <taxon>Tracheophyta</taxon>
        <taxon>Spermatophyta</taxon>
        <taxon>Magnoliopsida</taxon>
        <taxon>eudicotyledons</taxon>
        <taxon>Gunneridae</taxon>
        <taxon>Pentapetalae</taxon>
        <taxon>rosids</taxon>
        <taxon>fabids</taxon>
        <taxon>Cucurbitales</taxon>
        <taxon>Cucurbitaceae</taxon>
        <taxon>Benincaseae</taxon>
        <taxon>Citrullus</taxon>
    </lineage>
</organism>
<accession>A0ABP0Y4S3</accession>
<dbReference type="EMBL" id="OZ021736">
    <property type="protein sequence ID" value="CAK9315437.1"/>
    <property type="molecule type" value="Genomic_DNA"/>
</dbReference>
<sequence length="125" mass="14356">MGDDDTNPWDERGVSTHHSSRKKVPNTELDAPTEYDLNLNDEGEWDENFREDIGCDPPVNESMPTMVSDMHPTPHVHLVFNVPLETPILHNEFGHLIGNVPRMVGQIFFSKDDVKMRRVSGQYRQ</sequence>
<keyword evidence="3" id="KW-1185">Reference proteome</keyword>
<evidence type="ECO:0000313" key="3">
    <source>
        <dbReference type="Proteomes" id="UP001642487"/>
    </source>
</evidence>